<feature type="non-terminal residue" evidence="1">
    <location>
        <position position="64"/>
    </location>
</feature>
<dbReference type="EMBL" id="BART01033380">
    <property type="protein sequence ID" value="GAH06939.1"/>
    <property type="molecule type" value="Genomic_DNA"/>
</dbReference>
<organism evidence="1">
    <name type="scientific">marine sediment metagenome</name>
    <dbReference type="NCBI Taxonomy" id="412755"/>
    <lineage>
        <taxon>unclassified sequences</taxon>
        <taxon>metagenomes</taxon>
        <taxon>ecological metagenomes</taxon>
    </lineage>
</organism>
<gene>
    <name evidence="1" type="ORF">S01H4_57390</name>
</gene>
<proteinExistence type="predicted"/>
<sequence length="64" mass="7134">MKVAVIAPTIIPARKANTFQVMKMTQAFTTLGHQVQLIIPDDSQHDQGADRSWDSLAKHYGLQN</sequence>
<reference evidence="1" key="1">
    <citation type="journal article" date="2014" name="Front. Microbiol.">
        <title>High frequency of phylogenetically diverse reductive dehalogenase-homologous genes in deep subseafloor sedimentary metagenomes.</title>
        <authorList>
            <person name="Kawai M."/>
            <person name="Futagami T."/>
            <person name="Toyoda A."/>
            <person name="Takaki Y."/>
            <person name="Nishi S."/>
            <person name="Hori S."/>
            <person name="Arai W."/>
            <person name="Tsubouchi T."/>
            <person name="Morono Y."/>
            <person name="Uchiyama I."/>
            <person name="Ito T."/>
            <person name="Fujiyama A."/>
            <person name="Inagaki F."/>
            <person name="Takami H."/>
        </authorList>
    </citation>
    <scope>NUCLEOTIDE SEQUENCE</scope>
    <source>
        <strain evidence="1">Expedition CK06-06</strain>
    </source>
</reference>
<name>X1DPM5_9ZZZZ</name>
<dbReference type="AlphaFoldDB" id="X1DPM5"/>
<evidence type="ECO:0000313" key="1">
    <source>
        <dbReference type="EMBL" id="GAH06939.1"/>
    </source>
</evidence>
<protein>
    <recommendedName>
        <fullName evidence="2">Glycosyltransferase subfamily 4-like N-terminal domain-containing protein</fullName>
    </recommendedName>
</protein>
<accession>X1DPM5</accession>
<comment type="caution">
    <text evidence="1">The sequence shown here is derived from an EMBL/GenBank/DDBJ whole genome shotgun (WGS) entry which is preliminary data.</text>
</comment>
<evidence type="ECO:0008006" key="2">
    <source>
        <dbReference type="Google" id="ProtNLM"/>
    </source>
</evidence>